<comment type="caution">
    <text evidence="1">The sequence shown here is derived from an EMBL/GenBank/DDBJ whole genome shotgun (WGS) entry which is preliminary data.</text>
</comment>
<accession>A0ABV2AJR9</accession>
<organism evidence="1 2">
    <name type="scientific">Bonamia ostreae</name>
    <dbReference type="NCBI Taxonomy" id="126728"/>
    <lineage>
        <taxon>Eukaryota</taxon>
        <taxon>Sar</taxon>
        <taxon>Rhizaria</taxon>
        <taxon>Endomyxa</taxon>
        <taxon>Ascetosporea</taxon>
        <taxon>Haplosporida</taxon>
        <taxon>Bonamia</taxon>
    </lineage>
</organism>
<gene>
    <name evidence="1" type="ORF">MHBO_001654</name>
</gene>
<reference evidence="1 2" key="1">
    <citation type="journal article" date="2024" name="BMC Biol.">
        <title>Comparative genomics of Ascetosporea gives new insight into the evolutionary basis for animal parasitism in Rhizaria.</title>
        <authorList>
            <person name="Hiltunen Thoren M."/>
            <person name="Onut-Brannstrom I."/>
            <person name="Alfjorden A."/>
            <person name="Peckova H."/>
            <person name="Swords F."/>
            <person name="Hooper C."/>
            <person name="Holzer A.S."/>
            <person name="Bass D."/>
            <person name="Burki F."/>
        </authorList>
    </citation>
    <scope>NUCLEOTIDE SEQUENCE [LARGE SCALE GENOMIC DNA]</scope>
    <source>
        <strain evidence="1">20-A016</strain>
    </source>
</reference>
<protein>
    <submittedName>
        <fullName evidence="1">Uncharacterized protein</fullName>
    </submittedName>
</protein>
<sequence length="119" mass="14070">MSSPFTGILSLRKELNVSFLCYNRIVSKVFRNINKNRNALKESIVRYDYDILDSEGRTVRSKSVDNRSQIKNKIDNYFFILMSFVHFLQIKNNKICDKIFNIFCPICTCNKSTFRYFVA</sequence>
<dbReference type="EMBL" id="JBDODL010000440">
    <property type="protein sequence ID" value="MES1919909.1"/>
    <property type="molecule type" value="Genomic_DNA"/>
</dbReference>
<proteinExistence type="predicted"/>
<dbReference type="Proteomes" id="UP001439008">
    <property type="component" value="Unassembled WGS sequence"/>
</dbReference>
<keyword evidence="2" id="KW-1185">Reference proteome</keyword>
<name>A0ABV2AJR9_9EUKA</name>
<evidence type="ECO:0000313" key="2">
    <source>
        <dbReference type="Proteomes" id="UP001439008"/>
    </source>
</evidence>
<evidence type="ECO:0000313" key="1">
    <source>
        <dbReference type="EMBL" id="MES1919909.1"/>
    </source>
</evidence>